<keyword evidence="2" id="KW-1185">Reference proteome</keyword>
<dbReference type="EMBL" id="AZEU01000012">
    <property type="protein sequence ID" value="KRL53526.1"/>
    <property type="molecule type" value="Genomic_DNA"/>
</dbReference>
<dbReference type="Proteomes" id="UP000051790">
    <property type="component" value="Unassembled WGS sequence"/>
</dbReference>
<organism evidence="1 2">
    <name type="scientific">Lacticaseibacillus manihotivorans DSM 13343 = JCM 12514</name>
    <dbReference type="NCBI Taxonomy" id="1423769"/>
    <lineage>
        <taxon>Bacteria</taxon>
        <taxon>Bacillati</taxon>
        <taxon>Bacillota</taxon>
        <taxon>Bacilli</taxon>
        <taxon>Lactobacillales</taxon>
        <taxon>Lactobacillaceae</taxon>
        <taxon>Lacticaseibacillus</taxon>
    </lineage>
</organism>
<accession>A0A0R1R998</accession>
<comment type="caution">
    <text evidence="1">The sequence shown here is derived from an EMBL/GenBank/DDBJ whole genome shotgun (WGS) entry which is preliminary data.</text>
</comment>
<evidence type="ECO:0000313" key="2">
    <source>
        <dbReference type="Proteomes" id="UP000051790"/>
    </source>
</evidence>
<dbReference type="OrthoDB" id="9929861at2"/>
<gene>
    <name evidence="1" type="ORF">FD01_GL000444</name>
</gene>
<reference evidence="1 2" key="1">
    <citation type="journal article" date="2015" name="Genome Announc.">
        <title>Expanding the biotechnology potential of lactobacilli through comparative genomics of 213 strains and associated genera.</title>
        <authorList>
            <person name="Sun Z."/>
            <person name="Harris H.M."/>
            <person name="McCann A."/>
            <person name="Guo C."/>
            <person name="Argimon S."/>
            <person name="Zhang W."/>
            <person name="Yang X."/>
            <person name="Jeffery I.B."/>
            <person name="Cooney J.C."/>
            <person name="Kagawa T.F."/>
            <person name="Liu W."/>
            <person name="Song Y."/>
            <person name="Salvetti E."/>
            <person name="Wrobel A."/>
            <person name="Rasinkangas P."/>
            <person name="Parkhill J."/>
            <person name="Rea M.C."/>
            <person name="O'Sullivan O."/>
            <person name="Ritari J."/>
            <person name="Douillard F.P."/>
            <person name="Paul Ross R."/>
            <person name="Yang R."/>
            <person name="Briner A.E."/>
            <person name="Felis G.E."/>
            <person name="de Vos W.M."/>
            <person name="Barrangou R."/>
            <person name="Klaenhammer T.R."/>
            <person name="Caufield P.W."/>
            <person name="Cui Y."/>
            <person name="Zhang H."/>
            <person name="O'Toole P.W."/>
        </authorList>
    </citation>
    <scope>NUCLEOTIDE SEQUENCE [LARGE SCALE GENOMIC DNA]</scope>
    <source>
        <strain evidence="1 2">DSM 13343</strain>
    </source>
</reference>
<dbReference type="PATRIC" id="fig|1423769.4.peg.475"/>
<name>A0A0R1R998_9LACO</name>
<sequence>MRRWWRFWAKSKSIWLTPEAIQAIMPKNSHSVIVRFGEADQPDRFYWQLRRHDRVKDLAIRALQFRDRELTLPLTASDVQAFLAAVDVEKLVPLYLLQVPAQDIDAGVMAQLSGDTPMPRGNLVNLVMPAQVMYDFLANGASDDTQSPVLVAELLDGWPMKHSQTLAAFLQGCAHCELRAAKPLPKFGEVQVKDWQQADAQITELFDPQLRQAATTDKMATFVFTDVE</sequence>
<dbReference type="AlphaFoldDB" id="A0A0R1R998"/>
<protein>
    <submittedName>
        <fullName evidence="1">Uncharacterized protein</fullName>
    </submittedName>
</protein>
<dbReference type="RefSeq" id="WP_054719075.1">
    <property type="nucleotide sequence ID" value="NZ_AZEU01000012.1"/>
</dbReference>
<proteinExistence type="predicted"/>
<evidence type="ECO:0000313" key="1">
    <source>
        <dbReference type="EMBL" id="KRL53526.1"/>
    </source>
</evidence>